<comment type="function">
    <text evidence="5">An accessory protein needed during the final step in the assembly of 30S ribosomal subunit, possibly for assembly of the head region. Essential for efficient processing of 16S rRNA. May be needed both before and after RbfA during the maturation of 16S rRNA. It has affinity for free ribosomal 30S subunits but not for 70S ribosomes.</text>
</comment>
<dbReference type="RefSeq" id="WP_157989473.1">
    <property type="nucleotide sequence ID" value="NZ_LR217720.1"/>
</dbReference>
<protein>
    <recommendedName>
        <fullName evidence="5">Ribosome maturation factor RimM</fullName>
    </recommendedName>
</protein>
<dbReference type="HAMAP" id="MF_00014">
    <property type="entry name" value="Ribosome_mat_RimM"/>
    <property type="match status" value="1"/>
</dbReference>
<dbReference type="Gene3D" id="2.30.30.240">
    <property type="entry name" value="PRC-barrel domain"/>
    <property type="match status" value="1"/>
</dbReference>
<proteinExistence type="inferred from homology"/>
<dbReference type="Proteomes" id="UP000294418">
    <property type="component" value="Chromosome"/>
</dbReference>
<feature type="domain" description="RimM N-terminal" evidence="6">
    <location>
        <begin position="16"/>
        <end position="96"/>
    </location>
</feature>
<dbReference type="NCBIfam" id="TIGR02273">
    <property type="entry name" value="16S_RimM"/>
    <property type="match status" value="1"/>
</dbReference>
<dbReference type="InterPro" id="IPR056792">
    <property type="entry name" value="PRC_RimM"/>
</dbReference>
<accession>A0A451DC22</accession>
<dbReference type="EMBL" id="LR217720">
    <property type="protein sequence ID" value="VFP83897.1"/>
    <property type="molecule type" value="Genomic_DNA"/>
</dbReference>
<dbReference type="InterPro" id="IPR011961">
    <property type="entry name" value="RimM"/>
</dbReference>
<dbReference type="Pfam" id="PF24986">
    <property type="entry name" value="PRC_RimM"/>
    <property type="match status" value="1"/>
</dbReference>
<dbReference type="PANTHER" id="PTHR33692:SF1">
    <property type="entry name" value="RIBOSOME MATURATION FACTOR RIMM"/>
    <property type="match status" value="1"/>
</dbReference>
<dbReference type="InterPro" id="IPR009000">
    <property type="entry name" value="Transl_B-barrel_sf"/>
</dbReference>
<keyword evidence="4 5" id="KW-0143">Chaperone</keyword>
<keyword evidence="2 5" id="KW-0690">Ribosome biogenesis</keyword>
<evidence type="ECO:0000256" key="4">
    <source>
        <dbReference type="ARBA" id="ARBA00023186"/>
    </source>
</evidence>
<dbReference type="OrthoDB" id="9783509at2"/>
<dbReference type="GO" id="GO:0005737">
    <property type="term" value="C:cytoplasm"/>
    <property type="evidence" value="ECO:0007669"/>
    <property type="project" value="UniProtKB-SubCell"/>
</dbReference>
<sequence>MKIPLPQWVPVNSLIIGIMGAPYGTHGWLKVCSYTEVNTNIFRYYPWFVKIADKLDIIEVARWKTYNQKIVIKIKGIDYPEIVREKLTNQEIIIHTNQLPPLSEGEYYWKDLIGCQVINIKHIVLGVVIQILETGSNDVLIVQTNLKVRGRMKEILIPFLHNKVIKNIDLANQIIYVHWDK</sequence>
<dbReference type="InterPro" id="IPR002676">
    <property type="entry name" value="RimM_N"/>
</dbReference>
<evidence type="ECO:0000256" key="3">
    <source>
        <dbReference type="ARBA" id="ARBA00022552"/>
    </source>
</evidence>
<evidence type="ECO:0000256" key="2">
    <source>
        <dbReference type="ARBA" id="ARBA00022517"/>
    </source>
</evidence>
<evidence type="ECO:0000313" key="9">
    <source>
        <dbReference type="Proteomes" id="UP000294418"/>
    </source>
</evidence>
<dbReference type="InterPro" id="IPR036976">
    <property type="entry name" value="RimM_N_sf"/>
</dbReference>
<evidence type="ECO:0000256" key="1">
    <source>
        <dbReference type="ARBA" id="ARBA00022490"/>
    </source>
</evidence>
<dbReference type="GO" id="GO:0042274">
    <property type="term" value="P:ribosomal small subunit biogenesis"/>
    <property type="evidence" value="ECO:0007669"/>
    <property type="project" value="UniProtKB-UniRule"/>
</dbReference>
<dbReference type="Pfam" id="PF01782">
    <property type="entry name" value="RimM"/>
    <property type="match status" value="1"/>
</dbReference>
<keyword evidence="1 5" id="KW-0963">Cytoplasm</keyword>
<keyword evidence="3 5" id="KW-0698">rRNA processing</keyword>
<comment type="similarity">
    <text evidence="5">Belongs to the RimM family.</text>
</comment>
<organism evidence="8 9">
    <name type="scientific">Candidatus Erwinia haradaeae</name>
    <dbReference type="NCBI Taxonomy" id="1922217"/>
    <lineage>
        <taxon>Bacteria</taxon>
        <taxon>Pseudomonadati</taxon>
        <taxon>Pseudomonadota</taxon>
        <taxon>Gammaproteobacteria</taxon>
        <taxon>Enterobacterales</taxon>
        <taxon>Erwiniaceae</taxon>
        <taxon>Erwinia</taxon>
    </lineage>
</organism>
<evidence type="ECO:0000259" key="6">
    <source>
        <dbReference type="Pfam" id="PF01782"/>
    </source>
</evidence>
<comment type="subcellular location">
    <subcellularLocation>
        <location evidence="5">Cytoplasm</location>
    </subcellularLocation>
</comment>
<evidence type="ECO:0000256" key="5">
    <source>
        <dbReference type="HAMAP-Rule" id="MF_00014"/>
    </source>
</evidence>
<dbReference type="GO" id="GO:0005840">
    <property type="term" value="C:ribosome"/>
    <property type="evidence" value="ECO:0007669"/>
    <property type="project" value="InterPro"/>
</dbReference>
<feature type="domain" description="Ribosome maturation factor RimM PRC barrel" evidence="7">
    <location>
        <begin position="109"/>
        <end position="179"/>
    </location>
</feature>
<dbReference type="SUPFAM" id="SSF50346">
    <property type="entry name" value="PRC-barrel domain"/>
    <property type="match status" value="1"/>
</dbReference>
<evidence type="ECO:0000313" key="8">
    <source>
        <dbReference type="EMBL" id="VFP83897.1"/>
    </source>
</evidence>
<gene>
    <name evidence="5 8" type="primary">rimM</name>
    <name evidence="8" type="ORF">ERCILAFE3058_009</name>
</gene>
<comment type="domain">
    <text evidence="5">The PRC barrel domain binds ribosomal protein uS19.</text>
</comment>
<evidence type="ECO:0000259" key="7">
    <source>
        <dbReference type="Pfam" id="PF24986"/>
    </source>
</evidence>
<reference evidence="8 9" key="1">
    <citation type="submission" date="2019-02" db="EMBL/GenBank/DDBJ databases">
        <authorList>
            <person name="Manzano-Marin A."/>
            <person name="Manzano-Marin A."/>
        </authorList>
    </citation>
    <scope>NUCLEOTIDE SEQUENCE [LARGE SCALE GENOMIC DNA]</scope>
    <source>
        <strain evidence="8 9">ErCilaricifoliae</strain>
    </source>
</reference>
<name>A0A451DC22_9GAMM</name>
<dbReference type="SUPFAM" id="SSF50447">
    <property type="entry name" value="Translation proteins"/>
    <property type="match status" value="1"/>
</dbReference>
<dbReference type="GO" id="GO:0006364">
    <property type="term" value="P:rRNA processing"/>
    <property type="evidence" value="ECO:0007669"/>
    <property type="project" value="UniProtKB-UniRule"/>
</dbReference>
<comment type="subunit">
    <text evidence="5">Binds ribosomal protein uS19.</text>
</comment>
<dbReference type="PANTHER" id="PTHR33692">
    <property type="entry name" value="RIBOSOME MATURATION FACTOR RIMM"/>
    <property type="match status" value="1"/>
</dbReference>
<dbReference type="GO" id="GO:0043022">
    <property type="term" value="F:ribosome binding"/>
    <property type="evidence" value="ECO:0007669"/>
    <property type="project" value="InterPro"/>
</dbReference>
<dbReference type="InterPro" id="IPR011033">
    <property type="entry name" value="PRC_barrel-like_sf"/>
</dbReference>
<dbReference type="AlphaFoldDB" id="A0A451DC22"/>
<dbReference type="Gene3D" id="2.40.30.60">
    <property type="entry name" value="RimM"/>
    <property type="match status" value="1"/>
</dbReference>